<keyword evidence="3" id="KW-1185">Reference proteome</keyword>
<dbReference type="RefSeq" id="XP_014570986.1">
    <property type="nucleotide sequence ID" value="XM_014715500.1"/>
</dbReference>
<feature type="compositionally biased region" description="Basic and acidic residues" evidence="1">
    <location>
        <begin position="93"/>
        <end position="111"/>
    </location>
</feature>
<dbReference type="AlphaFoldDB" id="G7E882"/>
<dbReference type="Proteomes" id="UP000009131">
    <property type="component" value="Unassembled WGS sequence"/>
</dbReference>
<dbReference type="PANTHER" id="PTHR37948:SF1">
    <property type="entry name" value="BLL5189 PROTEIN"/>
    <property type="match status" value="1"/>
</dbReference>
<gene>
    <name evidence="2" type="primary">Mo05731</name>
    <name evidence="2" type="ORF">E5Q_05731</name>
</gene>
<name>G7E882_MIXOS</name>
<feature type="compositionally biased region" description="Acidic residues" evidence="1">
    <location>
        <begin position="342"/>
        <end position="352"/>
    </location>
</feature>
<reference evidence="2 3" key="1">
    <citation type="journal article" date="2011" name="J. Gen. Appl. Microbiol.">
        <title>Draft genome sequencing of the enigmatic basidiomycete Mixia osmundae.</title>
        <authorList>
            <person name="Nishida H."/>
            <person name="Nagatsuka Y."/>
            <person name="Sugiyama J."/>
        </authorList>
    </citation>
    <scope>NUCLEOTIDE SEQUENCE [LARGE SCALE GENOMIC DNA]</scope>
    <source>
        <strain evidence="3">CBS 9802 / IAM 14324 / JCM 22182 / KY 12970</strain>
    </source>
</reference>
<feature type="compositionally biased region" description="Low complexity" evidence="1">
    <location>
        <begin position="8"/>
        <end position="51"/>
    </location>
</feature>
<dbReference type="OrthoDB" id="4850at2759"/>
<dbReference type="HOGENOM" id="CLU_050444_0_0_1"/>
<dbReference type="InParanoid" id="G7E882"/>
<reference evidence="2 3" key="2">
    <citation type="journal article" date="2012" name="Open Biol.">
        <title>Characteristics of nucleosomes and linker DNA regions on the genome of the basidiomycete Mixia osmundae revealed by mono- and dinucleosome mapping.</title>
        <authorList>
            <person name="Nishida H."/>
            <person name="Kondo S."/>
            <person name="Matsumoto T."/>
            <person name="Suzuki Y."/>
            <person name="Yoshikawa H."/>
            <person name="Taylor T.D."/>
            <person name="Sugiyama J."/>
        </authorList>
    </citation>
    <scope>NUCLEOTIDE SEQUENCE [LARGE SCALE GENOMIC DNA]</scope>
    <source>
        <strain evidence="3">CBS 9802 / IAM 14324 / JCM 22182 / KY 12970</strain>
    </source>
</reference>
<organism evidence="2 3">
    <name type="scientific">Mixia osmundae (strain CBS 9802 / IAM 14324 / JCM 22182 / KY 12970)</name>
    <dbReference type="NCBI Taxonomy" id="764103"/>
    <lineage>
        <taxon>Eukaryota</taxon>
        <taxon>Fungi</taxon>
        <taxon>Dikarya</taxon>
        <taxon>Basidiomycota</taxon>
        <taxon>Pucciniomycotina</taxon>
        <taxon>Mixiomycetes</taxon>
        <taxon>Mixiales</taxon>
        <taxon>Mixiaceae</taxon>
        <taxon>Mixia</taxon>
    </lineage>
</organism>
<accession>G7E882</accession>
<feature type="region of interest" description="Disordered" evidence="1">
    <location>
        <begin position="332"/>
        <end position="352"/>
    </location>
</feature>
<feature type="compositionally biased region" description="Basic and acidic residues" evidence="1">
    <location>
        <begin position="69"/>
        <end position="80"/>
    </location>
</feature>
<dbReference type="OMA" id="TYEAWED"/>
<dbReference type="STRING" id="764103.G7E882"/>
<sequence length="352" mass="39645">MPPKKTAKSASSAGTRSSSRNKSSGESKAAPASKDTSSSSSKTSASKPASKPKSESKGKPASKSKKPASKADDTADKEAGANKGKPASKRKASSGDDKHDGSKKFKDEKTEVPSQGQEFHPPDPQQSFTITAPPPKRDPKSKEFTFHESEHAERLLFHPNLSPEEVLRRGAFGGSYFRPIESKKLGKEFHDDWSDLPRSWFEGLEHQKYLTNPEYDVEVCCFKSKVGQTYEAWEDQGWIKYEHDVRGWFQWYCRFFLGRRCEDDERQMSRWKGIASKSGRFRNTLLNKYVNQGYNDIDPEHEPISPGIRQTLLHWAFDLTTAHLDMHKKAKGLKVPDHGDGEEGDFNEEDDS</sequence>
<comment type="caution">
    <text evidence="2">The sequence shown here is derived from an EMBL/GenBank/DDBJ whole genome shotgun (WGS) entry which is preliminary data.</text>
</comment>
<dbReference type="PANTHER" id="PTHR37948">
    <property type="entry name" value="ZGC:113208"/>
    <property type="match status" value="1"/>
</dbReference>
<dbReference type="eggNOG" id="ENOG502RZV2">
    <property type="taxonomic scope" value="Eukaryota"/>
</dbReference>
<feature type="region of interest" description="Disordered" evidence="1">
    <location>
        <begin position="1"/>
        <end position="142"/>
    </location>
</feature>
<proteinExistence type="predicted"/>
<dbReference type="EMBL" id="BABT02000170">
    <property type="protein sequence ID" value="GAA99042.1"/>
    <property type="molecule type" value="Genomic_DNA"/>
</dbReference>
<protein>
    <submittedName>
        <fullName evidence="2">Uncharacterized protein</fullName>
    </submittedName>
</protein>
<evidence type="ECO:0000313" key="2">
    <source>
        <dbReference type="EMBL" id="GAA99042.1"/>
    </source>
</evidence>
<evidence type="ECO:0000313" key="3">
    <source>
        <dbReference type="Proteomes" id="UP000009131"/>
    </source>
</evidence>
<evidence type="ECO:0000256" key="1">
    <source>
        <dbReference type="SAM" id="MobiDB-lite"/>
    </source>
</evidence>